<dbReference type="GO" id="GO:0006355">
    <property type="term" value="P:regulation of DNA-templated transcription"/>
    <property type="evidence" value="ECO:0007669"/>
    <property type="project" value="InterPro"/>
</dbReference>
<dbReference type="Pfam" id="PF02310">
    <property type="entry name" value="B12-binding"/>
    <property type="match status" value="1"/>
</dbReference>
<dbReference type="GO" id="GO:0046872">
    <property type="term" value="F:metal ion binding"/>
    <property type="evidence" value="ECO:0007669"/>
    <property type="project" value="InterPro"/>
</dbReference>
<reference evidence="3 4" key="1">
    <citation type="submission" date="2020-04" db="EMBL/GenBank/DDBJ databases">
        <title>Complete genome of a Psychrophilic, Marine, Gas Vacuolate Bacterium Polaromonas vacuolata KCTC 22033T.</title>
        <authorList>
            <person name="Hwang K."/>
            <person name="Kim K.M."/>
        </authorList>
    </citation>
    <scope>NUCLEOTIDE SEQUENCE [LARGE SCALE GENOMIC DNA]</scope>
    <source>
        <strain evidence="3 4">KCTC 22033</strain>
    </source>
</reference>
<dbReference type="Gene3D" id="1.10.1660.10">
    <property type="match status" value="1"/>
</dbReference>
<gene>
    <name evidence="3" type="primary">carH</name>
    <name evidence="3" type="ORF">HC248_02855</name>
</gene>
<dbReference type="KEGG" id="pvac:HC248_02855"/>
<dbReference type="SUPFAM" id="SSF52242">
    <property type="entry name" value="Cobalamin (vitamin B12)-binding domain"/>
    <property type="match status" value="1"/>
</dbReference>
<dbReference type="Pfam" id="PF13411">
    <property type="entry name" value="MerR_1"/>
    <property type="match status" value="1"/>
</dbReference>
<evidence type="ECO:0000313" key="4">
    <source>
        <dbReference type="Proteomes" id="UP000502041"/>
    </source>
</evidence>
<dbReference type="InterPro" id="IPR036594">
    <property type="entry name" value="Meth_synthase_dom"/>
</dbReference>
<feature type="domain" description="HTH merR-type" evidence="1">
    <location>
        <begin position="8"/>
        <end position="63"/>
    </location>
</feature>
<sequence length="306" mass="33468">MTPFHLPLVSIGLVERETGLNRSTLRRWEAIYGYPCPVRAANGDRMYAPQDLPRLQLIKRLLERNLRPSAVVGLSLEELMALEIAHPAPVVDANEEAAHAWVIEALLNIRSPDTSRLKRTLTNALQAQGLKVFVVTTLRTLNNAVGAAWSAGLVSVFQEHFYTETMASFLREVLLTLKPQPNRPCIVLTTPPGEAHYLGLLSLQVLMAQTGCRCVALGTQTPAAEIAAAAKHYGADVVALSFSISFPARQVRPFLHDLAQRLECPTRIWAGGAGAQRLKNLPVGVQTFSSMDAVQAACVDFSPRFL</sequence>
<dbReference type="Gene3D" id="3.40.50.280">
    <property type="entry name" value="Cobalamin-binding domain"/>
    <property type="match status" value="1"/>
</dbReference>
<name>A0A6H2HDI6_9BURK</name>
<dbReference type="PROSITE" id="PS50937">
    <property type="entry name" value="HTH_MERR_2"/>
    <property type="match status" value="1"/>
</dbReference>
<dbReference type="Gene3D" id="1.10.1240.10">
    <property type="entry name" value="Methionine synthase domain"/>
    <property type="match status" value="1"/>
</dbReference>
<dbReference type="InterPro" id="IPR006158">
    <property type="entry name" value="Cobalamin-bd"/>
</dbReference>
<organism evidence="3 4">
    <name type="scientific">Polaromonas vacuolata</name>
    <dbReference type="NCBI Taxonomy" id="37448"/>
    <lineage>
        <taxon>Bacteria</taxon>
        <taxon>Pseudomonadati</taxon>
        <taxon>Pseudomonadota</taxon>
        <taxon>Betaproteobacteria</taxon>
        <taxon>Burkholderiales</taxon>
        <taxon>Comamonadaceae</taxon>
        <taxon>Polaromonas</taxon>
    </lineage>
</organism>
<dbReference type="GO" id="GO:0003677">
    <property type="term" value="F:DNA binding"/>
    <property type="evidence" value="ECO:0007669"/>
    <property type="project" value="InterPro"/>
</dbReference>
<dbReference type="SUPFAM" id="SSF46955">
    <property type="entry name" value="Putative DNA-binding domain"/>
    <property type="match status" value="1"/>
</dbReference>
<proteinExistence type="predicted"/>
<dbReference type="GO" id="GO:0031419">
    <property type="term" value="F:cobalamin binding"/>
    <property type="evidence" value="ECO:0007669"/>
    <property type="project" value="InterPro"/>
</dbReference>
<keyword evidence="4" id="KW-1185">Reference proteome</keyword>
<accession>A0A6H2HDI6</accession>
<evidence type="ECO:0000259" key="2">
    <source>
        <dbReference type="PROSITE" id="PS51332"/>
    </source>
</evidence>
<dbReference type="EMBL" id="CP051461">
    <property type="protein sequence ID" value="QJC57526.1"/>
    <property type="molecule type" value="Genomic_DNA"/>
</dbReference>
<evidence type="ECO:0000259" key="1">
    <source>
        <dbReference type="PROSITE" id="PS50937"/>
    </source>
</evidence>
<feature type="domain" description="B12-binding" evidence="2">
    <location>
        <begin position="183"/>
        <end position="306"/>
    </location>
</feature>
<dbReference type="RefSeq" id="WP_168923026.1">
    <property type="nucleotide sequence ID" value="NZ_CP051461.1"/>
</dbReference>
<dbReference type="PROSITE" id="PS51332">
    <property type="entry name" value="B12_BINDING"/>
    <property type="match status" value="1"/>
</dbReference>
<dbReference type="Proteomes" id="UP000502041">
    <property type="component" value="Chromosome"/>
</dbReference>
<dbReference type="InterPro" id="IPR036724">
    <property type="entry name" value="Cobalamin-bd_sf"/>
</dbReference>
<dbReference type="InterPro" id="IPR000551">
    <property type="entry name" value="MerR-type_HTH_dom"/>
</dbReference>
<dbReference type="AlphaFoldDB" id="A0A6H2HDI6"/>
<dbReference type="InterPro" id="IPR009061">
    <property type="entry name" value="DNA-bd_dom_put_sf"/>
</dbReference>
<evidence type="ECO:0000313" key="3">
    <source>
        <dbReference type="EMBL" id="QJC57526.1"/>
    </source>
</evidence>
<protein>
    <submittedName>
        <fullName evidence="3">HTH-type transcriptional repressor CarH</fullName>
    </submittedName>
</protein>